<dbReference type="PROSITE" id="PS50157">
    <property type="entry name" value="ZINC_FINGER_C2H2_2"/>
    <property type="match status" value="1"/>
</dbReference>
<protein>
    <submittedName>
        <fullName evidence="4">Uncharacterized protein LOC111113672</fullName>
    </submittedName>
</protein>
<dbReference type="InterPro" id="IPR013087">
    <property type="entry name" value="Znf_C2H2_type"/>
</dbReference>
<evidence type="ECO:0000313" key="3">
    <source>
        <dbReference type="Proteomes" id="UP000694844"/>
    </source>
</evidence>
<keyword evidence="3" id="KW-1185">Reference proteome</keyword>
<dbReference type="PANTHER" id="PTHR33845">
    <property type="entry name" value="C2H2-TYPE DOMAIN-CONTAINING PROTEIN"/>
    <property type="match status" value="1"/>
</dbReference>
<evidence type="ECO:0000313" key="4">
    <source>
        <dbReference type="RefSeq" id="XP_022307672.1"/>
    </source>
</evidence>
<dbReference type="KEGG" id="cvn:111113672"/>
<organism evidence="3 4">
    <name type="scientific">Crassostrea virginica</name>
    <name type="common">Eastern oyster</name>
    <dbReference type="NCBI Taxonomy" id="6565"/>
    <lineage>
        <taxon>Eukaryota</taxon>
        <taxon>Metazoa</taxon>
        <taxon>Spiralia</taxon>
        <taxon>Lophotrochozoa</taxon>
        <taxon>Mollusca</taxon>
        <taxon>Bivalvia</taxon>
        <taxon>Autobranchia</taxon>
        <taxon>Pteriomorphia</taxon>
        <taxon>Ostreida</taxon>
        <taxon>Ostreoidea</taxon>
        <taxon>Ostreidae</taxon>
        <taxon>Crassostrea</taxon>
    </lineage>
</organism>
<accession>A0A8B8BWC6</accession>
<keyword evidence="1" id="KW-0863">Zinc-finger</keyword>
<dbReference type="GO" id="GO:0008270">
    <property type="term" value="F:zinc ion binding"/>
    <property type="evidence" value="ECO:0007669"/>
    <property type="project" value="UniProtKB-KW"/>
</dbReference>
<gene>
    <name evidence="4" type="primary">LOC111113672</name>
</gene>
<keyword evidence="1" id="KW-0479">Metal-binding</keyword>
<proteinExistence type="predicted"/>
<dbReference type="Proteomes" id="UP000694844">
    <property type="component" value="Chromosome 9"/>
</dbReference>
<evidence type="ECO:0000259" key="2">
    <source>
        <dbReference type="PROSITE" id="PS50157"/>
    </source>
</evidence>
<dbReference type="PROSITE" id="PS00028">
    <property type="entry name" value="ZINC_FINGER_C2H2_1"/>
    <property type="match status" value="1"/>
</dbReference>
<feature type="domain" description="C2H2-type" evidence="2">
    <location>
        <begin position="605"/>
        <end position="636"/>
    </location>
</feature>
<dbReference type="RefSeq" id="XP_022307672.1">
    <property type="nucleotide sequence ID" value="XM_022451964.1"/>
</dbReference>
<keyword evidence="1" id="KW-0862">Zinc</keyword>
<dbReference type="AlphaFoldDB" id="A0A8B8BWC6"/>
<dbReference type="GeneID" id="111113672"/>
<name>A0A8B8BWC6_CRAVI</name>
<dbReference type="OrthoDB" id="6080263at2759"/>
<sequence length="824" mass="93098">MKVVKDFFFFSEETICIQSEENIDFDVNECTSSQSIGTDHYSSQMSASTQESSQDWIESHITPRERLNSAMKILSKDYEPLKHQLSLSWSSICKSSKLYYMKKAREAIHLVLSIIAPGQESILLNAIQPRTEEVDSTTKCIVDAYNHAANSRTQTQILSLIVNNFTKTELQKMMPGVTIARIDAARKHAMVTGPGNIINAPKIYRMKLTKPKLAHFIDFVLNPVCSSVVGFGQTVLKLSSNEKLKIPKVVRNMIHARIISSYQSYCLESGFHSFSKATLYRILKVCSASKQKALRGLDNTSAAGMEAVDNLTKVVAKLETFGLSQNDSNRLKDILLPVNQFLKFEYKLHLKEEDVCADHCTSFALSDPTDSKFAALCDHSHVQLCERCALVDSCVPVIQKEFIRLEVPNPLSDEIEYELENAGKNIMEWKMHLLRTVHQDVARTSVLKDLESNQGLLILDWGMKFLPFTYRETQSDFFGKKALESHGGVKGTKACIVSIDQQMEPKTRTKIPGISSYNNFIFNDDGITVQKAYRIGTGMKIRLKDADLGLEKVAMIKVIQDFPRGEEHMSGAVSLHHHNEPAEEIAHGDDEQVTTSFEHSERQYYTCPDSSCQKIFAKCFNLEKHLAFGNHSYRTNSNSGMNVAARLYASKCDSIRDSHDLLIQTVTSETVDSKFQQESTDQKSIGWALKHRKKATRFSEKVKDYLFKICEECDRTGKRPDSSSLSEELKKVTDKDGVKLFKKEEWLSSSQIKGYIASYLSKKCKSVIEPPPYKKQMFGDECFEDVCIDEDEKLAEIVSALDSHEYIDSMTGMIDDVFTSVNVE</sequence>
<dbReference type="PANTHER" id="PTHR33845:SF1">
    <property type="entry name" value="C2H2-TYPE DOMAIN-CONTAINING PROTEIN"/>
    <property type="match status" value="1"/>
</dbReference>
<evidence type="ECO:0000256" key="1">
    <source>
        <dbReference type="PROSITE-ProRule" id="PRU00042"/>
    </source>
</evidence>
<reference evidence="4" key="1">
    <citation type="submission" date="2025-08" db="UniProtKB">
        <authorList>
            <consortium name="RefSeq"/>
        </authorList>
    </citation>
    <scope>IDENTIFICATION</scope>
    <source>
        <tissue evidence="4">Whole sample</tissue>
    </source>
</reference>